<comment type="caution">
    <text evidence="2">The sequence shown here is derived from an EMBL/GenBank/DDBJ whole genome shotgun (WGS) entry which is preliminary data.</text>
</comment>
<keyword evidence="3" id="KW-1185">Reference proteome</keyword>
<feature type="region of interest" description="Disordered" evidence="1">
    <location>
        <begin position="309"/>
        <end position="328"/>
    </location>
</feature>
<evidence type="ECO:0000313" key="3">
    <source>
        <dbReference type="Proteomes" id="UP000651452"/>
    </source>
</evidence>
<proteinExistence type="predicted"/>
<evidence type="ECO:0000313" key="2">
    <source>
        <dbReference type="EMBL" id="KAF9693301.1"/>
    </source>
</evidence>
<gene>
    <name evidence="2" type="ORF">EKO04_008630</name>
</gene>
<sequence length="527" mass="58977">MDQVTDSDHTARHAGDSDERAISHGTDNSAASFEAQHFVLEQMNTNTKDQPFNIVVAGGENSGSKPTDSEQYGHTSTTASHNKQLGTVEPRYPRFRIFQVELDYCQRYPALAAFEKFIHDHRYDTILENCDYTTTSCRLRFIGDCLMLPKEFDVERFLEEHKACSEWLTKLGVDLKVGSQTKDQDNDGSVTYNTLSSRVIRGAQAFTGSSTPITLPATYTDEPRIQGSSTQAFPEVYRQPTTLGEIFAHPPPARHALRGTLRWMPSFDTRRRLEANSPSKNQVSDSRSVLTANSSPYSGFVYVVGLSSGTRQEGPRGHSKSGSLKELHSDAPSEQFNIGMLGDLQISIDELCAFFPLHYTWHGFMERLLGAEYSSSLTSRLITYYRGYNDKIRGNALRQRVEQQKKNHPNKGKDYAPTLDFSTGAWQVKIGNRKTSDCVHDDWNVVDLANGVLRLPTGESRRHLTMAIEHAQAEGNTGLMASELPSYINTYDIGKELPDMSSYNQHPDVTARETFQGVVKAADPRHS</sequence>
<feature type="region of interest" description="Disordered" evidence="1">
    <location>
        <begin position="57"/>
        <end position="82"/>
    </location>
</feature>
<dbReference type="EMBL" id="RZGK01000016">
    <property type="protein sequence ID" value="KAF9693301.1"/>
    <property type="molecule type" value="Genomic_DNA"/>
</dbReference>
<dbReference type="Proteomes" id="UP000651452">
    <property type="component" value="Unassembled WGS sequence"/>
</dbReference>
<protein>
    <submittedName>
        <fullName evidence="2">Uncharacterized protein</fullName>
    </submittedName>
</protein>
<dbReference type="AlphaFoldDB" id="A0A8H7IXC2"/>
<feature type="compositionally biased region" description="Basic and acidic residues" evidence="1">
    <location>
        <begin position="1"/>
        <end position="22"/>
    </location>
</feature>
<dbReference type="OrthoDB" id="3800972at2759"/>
<reference evidence="2" key="1">
    <citation type="submission" date="2018-12" db="EMBL/GenBank/DDBJ databases">
        <authorList>
            <person name="Syme R.A."/>
            <person name="Farfan-Caceres L."/>
            <person name="Lichtenzveig J."/>
        </authorList>
    </citation>
    <scope>NUCLEOTIDE SEQUENCE</scope>
    <source>
        <strain evidence="2">Al4</strain>
    </source>
</reference>
<accession>A0A8H7IXC2</accession>
<name>A0A8H7IXC2_9PLEO</name>
<feature type="compositionally biased region" description="Polar residues" evidence="1">
    <location>
        <begin position="62"/>
        <end position="82"/>
    </location>
</feature>
<evidence type="ECO:0000256" key="1">
    <source>
        <dbReference type="SAM" id="MobiDB-lite"/>
    </source>
</evidence>
<organism evidence="2 3">
    <name type="scientific">Ascochyta lentis</name>
    <dbReference type="NCBI Taxonomy" id="205686"/>
    <lineage>
        <taxon>Eukaryota</taxon>
        <taxon>Fungi</taxon>
        <taxon>Dikarya</taxon>
        <taxon>Ascomycota</taxon>
        <taxon>Pezizomycotina</taxon>
        <taxon>Dothideomycetes</taxon>
        <taxon>Pleosporomycetidae</taxon>
        <taxon>Pleosporales</taxon>
        <taxon>Pleosporineae</taxon>
        <taxon>Didymellaceae</taxon>
        <taxon>Ascochyta</taxon>
    </lineage>
</organism>
<feature type="region of interest" description="Disordered" evidence="1">
    <location>
        <begin position="1"/>
        <end position="28"/>
    </location>
</feature>
<reference evidence="2" key="2">
    <citation type="submission" date="2020-09" db="EMBL/GenBank/DDBJ databases">
        <title>Reference genome assembly for Australian Ascochyta lentis isolate Al4.</title>
        <authorList>
            <person name="Lee R.C."/>
            <person name="Farfan-Caceres L.M."/>
            <person name="Debler J.W."/>
            <person name="Williams A.H."/>
            <person name="Henares B.M."/>
        </authorList>
    </citation>
    <scope>NUCLEOTIDE SEQUENCE</scope>
    <source>
        <strain evidence="2">Al4</strain>
    </source>
</reference>